<dbReference type="Proteomes" id="UP001142055">
    <property type="component" value="Chromosome 3"/>
</dbReference>
<feature type="region of interest" description="Disordered" evidence="1">
    <location>
        <begin position="241"/>
        <end position="262"/>
    </location>
</feature>
<evidence type="ECO:0000313" key="4">
    <source>
        <dbReference type="Proteomes" id="UP001142055"/>
    </source>
</evidence>
<keyword evidence="2" id="KW-1133">Transmembrane helix</keyword>
<feature type="compositionally biased region" description="Polar residues" evidence="1">
    <location>
        <begin position="42"/>
        <end position="51"/>
    </location>
</feature>
<feature type="compositionally biased region" description="Low complexity" evidence="1">
    <location>
        <begin position="162"/>
        <end position="174"/>
    </location>
</feature>
<feature type="compositionally biased region" description="Low complexity" evidence="1">
    <location>
        <begin position="252"/>
        <end position="262"/>
    </location>
</feature>
<feature type="compositionally biased region" description="Low complexity" evidence="1">
    <location>
        <begin position="1"/>
        <end position="21"/>
    </location>
</feature>
<feature type="region of interest" description="Disordered" evidence="1">
    <location>
        <begin position="123"/>
        <end position="193"/>
    </location>
</feature>
<evidence type="ECO:0000313" key="3">
    <source>
        <dbReference type="EMBL" id="KAJ6216893.1"/>
    </source>
</evidence>
<reference evidence="3" key="1">
    <citation type="submission" date="2022-12" db="EMBL/GenBank/DDBJ databases">
        <title>Genome assemblies of Blomia tropicalis.</title>
        <authorList>
            <person name="Cui Y."/>
        </authorList>
    </citation>
    <scope>NUCLEOTIDE SEQUENCE</scope>
    <source>
        <tissue evidence="3">Adult mites</tissue>
    </source>
</reference>
<sequence length="295" mass="32820">MSYSRSSYKSSSYRTTATSSSDGLYSSRLRGTSSGDDADGSHVSTYTSRRTYNLDDGDDLTSMRTSRQSMRISSRFSTDSDLDADTSTSATTSRYSSKYKSLLSSSIADDDDDLSTSTYTRKYSRYGSRDESSDDTIGLTSTSSRLSRYRSTEGDDDLGFGSSTVTTSRRTTTRLSYLDEDDGDRRESSYSSRRFTSDSYKDSLDLSSDSYKVTTPTESIGDEIGKYSHYTFTDVSSTDDYGTGRRRYQGNTSSSTSRSLSRLDSQTKDAVSRFFILLLSILCPFALNLHLIVHF</sequence>
<evidence type="ECO:0000256" key="1">
    <source>
        <dbReference type="SAM" id="MobiDB-lite"/>
    </source>
</evidence>
<proteinExistence type="predicted"/>
<organism evidence="3 4">
    <name type="scientific">Blomia tropicalis</name>
    <name type="common">Mite</name>
    <dbReference type="NCBI Taxonomy" id="40697"/>
    <lineage>
        <taxon>Eukaryota</taxon>
        <taxon>Metazoa</taxon>
        <taxon>Ecdysozoa</taxon>
        <taxon>Arthropoda</taxon>
        <taxon>Chelicerata</taxon>
        <taxon>Arachnida</taxon>
        <taxon>Acari</taxon>
        <taxon>Acariformes</taxon>
        <taxon>Sarcoptiformes</taxon>
        <taxon>Astigmata</taxon>
        <taxon>Glycyphagoidea</taxon>
        <taxon>Echimyopodidae</taxon>
        <taxon>Blomia</taxon>
    </lineage>
</organism>
<name>A0A9Q0RII4_BLOTA</name>
<feature type="compositionally biased region" description="Polar residues" evidence="1">
    <location>
        <begin position="62"/>
        <end position="76"/>
    </location>
</feature>
<protein>
    <submittedName>
        <fullName evidence="3">Uncharacterized protein</fullName>
    </submittedName>
</protein>
<feature type="transmembrane region" description="Helical" evidence="2">
    <location>
        <begin position="274"/>
        <end position="293"/>
    </location>
</feature>
<dbReference type="EMBL" id="JAPWDV010000003">
    <property type="protein sequence ID" value="KAJ6216893.1"/>
    <property type="molecule type" value="Genomic_DNA"/>
</dbReference>
<keyword evidence="2" id="KW-0472">Membrane</keyword>
<comment type="caution">
    <text evidence="3">The sequence shown here is derived from an EMBL/GenBank/DDBJ whole genome shotgun (WGS) entry which is preliminary data.</text>
</comment>
<keyword evidence="2" id="KW-0812">Transmembrane</keyword>
<feature type="region of interest" description="Disordered" evidence="1">
    <location>
        <begin position="1"/>
        <end position="90"/>
    </location>
</feature>
<evidence type="ECO:0000256" key="2">
    <source>
        <dbReference type="SAM" id="Phobius"/>
    </source>
</evidence>
<dbReference type="AlphaFoldDB" id="A0A9Q0RII4"/>
<accession>A0A9Q0RII4</accession>
<gene>
    <name evidence="3" type="ORF">RDWZM_008050</name>
</gene>
<keyword evidence="4" id="KW-1185">Reference proteome</keyword>